<gene>
    <name evidence="2" type="ORF">METZ01_LOCUS29379</name>
</gene>
<dbReference type="PANTHER" id="PTHR43283">
    <property type="entry name" value="BETA-LACTAMASE-RELATED"/>
    <property type="match status" value="1"/>
</dbReference>
<dbReference type="SUPFAM" id="SSF56601">
    <property type="entry name" value="beta-lactamase/transpeptidase-like"/>
    <property type="match status" value="1"/>
</dbReference>
<accession>A0A381QB21</accession>
<dbReference type="InterPro" id="IPR050789">
    <property type="entry name" value="Diverse_Enzym_Activities"/>
</dbReference>
<organism evidence="2">
    <name type="scientific">marine metagenome</name>
    <dbReference type="NCBI Taxonomy" id="408172"/>
    <lineage>
        <taxon>unclassified sequences</taxon>
        <taxon>metagenomes</taxon>
        <taxon>ecological metagenomes</taxon>
    </lineage>
</organism>
<dbReference type="InterPro" id="IPR012338">
    <property type="entry name" value="Beta-lactam/transpept-like"/>
</dbReference>
<dbReference type="Pfam" id="PF00144">
    <property type="entry name" value="Beta-lactamase"/>
    <property type="match status" value="1"/>
</dbReference>
<dbReference type="EMBL" id="UINC01001282">
    <property type="protein sequence ID" value="SUZ76525.1"/>
    <property type="molecule type" value="Genomic_DNA"/>
</dbReference>
<feature type="domain" description="Beta-lactamase-related" evidence="1">
    <location>
        <begin position="45"/>
        <end position="405"/>
    </location>
</feature>
<name>A0A381QB21_9ZZZZ</name>
<reference evidence="2" key="1">
    <citation type="submission" date="2018-05" db="EMBL/GenBank/DDBJ databases">
        <authorList>
            <person name="Lanie J.A."/>
            <person name="Ng W.-L."/>
            <person name="Kazmierczak K.M."/>
            <person name="Andrzejewski T.M."/>
            <person name="Davidsen T.M."/>
            <person name="Wayne K.J."/>
            <person name="Tettelin H."/>
            <person name="Glass J.I."/>
            <person name="Rusch D."/>
            <person name="Podicherti R."/>
            <person name="Tsui H.-C.T."/>
            <person name="Winkler M.E."/>
        </authorList>
    </citation>
    <scope>NUCLEOTIDE SEQUENCE</scope>
</reference>
<evidence type="ECO:0000313" key="2">
    <source>
        <dbReference type="EMBL" id="SUZ76525.1"/>
    </source>
</evidence>
<evidence type="ECO:0000259" key="1">
    <source>
        <dbReference type="Pfam" id="PF00144"/>
    </source>
</evidence>
<sequence>MVALVATCVTAGLRGAAADLPEMDGVPTAEAETVGMSSERLDRIDGVMQGYIDRNETAGVVTLVARQGKVVHFSAQGERDAESGSPMTHDSIFRIASMTKPIASVALMMMYEEGHFQLRDPISKWLPEFSDMRVAIPSPPQERVTGRYKTIPAEGPITVQQILTHTAGLANSYRGITQPEFLEMSAQTRPGDTVGDMLKRLAKLPLNFQPGEHWEYGRATDIVGRLVEVMSGQTLDEFFKTRIFDPLDMTDTHFYLPESKLARFTALYGPDANGKIVLSEAPTADSRYVAEPHTYFSGAGGLVSTARDYFRFQQMVLNGGELEGTRLLSRKTVEMMTVNHTGDKGIWLAGPGYGFGLGYAIVTDLGPAATPRSEGSYYWSGAFGTIFWVDPKEELIGIVLQQLRPYTHLNVRPDMASMTYQAIID</sequence>
<proteinExistence type="predicted"/>
<dbReference type="InterPro" id="IPR001466">
    <property type="entry name" value="Beta-lactam-related"/>
</dbReference>
<protein>
    <recommendedName>
        <fullName evidence="1">Beta-lactamase-related domain-containing protein</fullName>
    </recommendedName>
</protein>
<dbReference type="AlphaFoldDB" id="A0A381QB21"/>
<dbReference type="PANTHER" id="PTHR43283:SF3">
    <property type="entry name" value="BETA-LACTAMASE FAMILY PROTEIN (AFU_ORTHOLOGUE AFUA_5G07500)"/>
    <property type="match status" value="1"/>
</dbReference>
<dbReference type="Gene3D" id="3.40.710.10">
    <property type="entry name" value="DD-peptidase/beta-lactamase superfamily"/>
    <property type="match status" value="1"/>
</dbReference>